<feature type="transmembrane region" description="Helical" evidence="6">
    <location>
        <begin position="43"/>
        <end position="64"/>
    </location>
</feature>
<dbReference type="InterPro" id="IPR052337">
    <property type="entry name" value="SAT4-like"/>
</dbReference>
<keyword evidence="4 6" id="KW-0472">Membrane</keyword>
<evidence type="ECO:0000256" key="6">
    <source>
        <dbReference type="SAM" id="Phobius"/>
    </source>
</evidence>
<comment type="subcellular location">
    <subcellularLocation>
        <location evidence="1">Membrane</location>
        <topology evidence="1">Multi-pass membrane protein</topology>
    </subcellularLocation>
</comment>
<feature type="domain" description="Rhodopsin" evidence="7">
    <location>
        <begin position="113"/>
        <end position="245"/>
    </location>
</feature>
<evidence type="ECO:0000313" key="9">
    <source>
        <dbReference type="Proteomes" id="UP000076837"/>
    </source>
</evidence>
<organism evidence="8 9">
    <name type="scientific">Didymella rabiei</name>
    <name type="common">Chickpea ascochyta blight fungus</name>
    <name type="synonym">Mycosphaerella rabiei</name>
    <dbReference type="NCBI Taxonomy" id="5454"/>
    <lineage>
        <taxon>Eukaryota</taxon>
        <taxon>Fungi</taxon>
        <taxon>Dikarya</taxon>
        <taxon>Ascomycota</taxon>
        <taxon>Pezizomycotina</taxon>
        <taxon>Dothideomycetes</taxon>
        <taxon>Pleosporomycetidae</taxon>
        <taxon>Pleosporales</taxon>
        <taxon>Pleosporineae</taxon>
        <taxon>Didymellaceae</taxon>
        <taxon>Ascochyta</taxon>
    </lineage>
</organism>
<gene>
    <name evidence="8" type="ORF">ST47_g2445</name>
</gene>
<proteinExistence type="inferred from homology"/>
<dbReference type="STRING" id="5454.A0A163JKK8"/>
<evidence type="ECO:0000256" key="3">
    <source>
        <dbReference type="ARBA" id="ARBA00022989"/>
    </source>
</evidence>
<dbReference type="AlphaFoldDB" id="A0A163JKK8"/>
<dbReference type="GO" id="GO:0016020">
    <property type="term" value="C:membrane"/>
    <property type="evidence" value="ECO:0007669"/>
    <property type="project" value="UniProtKB-SubCell"/>
</dbReference>
<dbReference type="PANTHER" id="PTHR33048:SF129">
    <property type="entry name" value="INTEGRAL MEMBRANE PROTEIN-RELATED"/>
    <property type="match status" value="1"/>
</dbReference>
<dbReference type="EMBL" id="JYNV01000105">
    <property type="protein sequence ID" value="KZM26421.1"/>
    <property type="molecule type" value="Genomic_DNA"/>
</dbReference>
<evidence type="ECO:0000256" key="1">
    <source>
        <dbReference type="ARBA" id="ARBA00004141"/>
    </source>
</evidence>
<comment type="caution">
    <text evidence="8">The sequence shown here is derived from an EMBL/GenBank/DDBJ whole genome shotgun (WGS) entry which is preliminary data.</text>
</comment>
<feature type="transmembrane region" description="Helical" evidence="6">
    <location>
        <begin position="180"/>
        <end position="201"/>
    </location>
</feature>
<name>A0A163JKK8_DIDRA</name>
<reference evidence="8 9" key="1">
    <citation type="journal article" date="2016" name="Sci. Rep.">
        <title>Draft genome sequencing and secretome analysis of fungal phytopathogen Ascochyta rabiei provides insight into the necrotrophic effector repertoire.</title>
        <authorList>
            <person name="Verma S."/>
            <person name="Gazara R.K."/>
            <person name="Nizam S."/>
            <person name="Parween S."/>
            <person name="Chattopadhyay D."/>
            <person name="Verma P.K."/>
        </authorList>
    </citation>
    <scope>NUCLEOTIDE SEQUENCE [LARGE SCALE GENOMIC DNA]</scope>
    <source>
        <strain evidence="8 9">ArDII</strain>
    </source>
</reference>
<dbReference type="Pfam" id="PF20684">
    <property type="entry name" value="Fung_rhodopsin"/>
    <property type="match status" value="1"/>
</dbReference>
<feature type="transmembrane region" description="Helical" evidence="6">
    <location>
        <begin position="113"/>
        <end position="133"/>
    </location>
</feature>
<comment type="similarity">
    <text evidence="5">Belongs to the SAT4 family.</text>
</comment>
<dbReference type="PANTHER" id="PTHR33048">
    <property type="entry name" value="PTH11-LIKE INTEGRAL MEMBRANE PROTEIN (AFU_ORTHOLOGUE AFUA_5G11245)"/>
    <property type="match status" value="1"/>
</dbReference>
<accession>A0A163JKK8</accession>
<protein>
    <recommendedName>
        <fullName evidence="7">Rhodopsin domain-containing protein</fullName>
    </recommendedName>
</protein>
<sequence length="358" mass="40905">MPGVWFCLMALTVIFPLLTEKFYFNRHLWDIEYKYFPVQRHYVMAIYALFSLASGLIKMSVLLFYRRLGSRAVSPAFRWTLRITITIIGIYTRKQTLPEEPTIQVQADVNVKVVFISITMFICTPISAFWNQINMKLLLKGYKYKCANEGAEIVANGDVVVASLPALLCWNLQMRKRQKIALYSVFAVSYTAAALGALRTYTSYRSFFETYDTTWTGCDVWLWSLLELHVGFTCANTPALKAFYRHYFPSERTFPSSISRPSHLGSQLLWKRNVNSRSSTGYLSEPHTSQHGAIVPMDATNELYERSHGSTKTVIQGDRDAFKGDIEMSQIVSFTDIRVTGSEDQVLAKPECAERCSR</sequence>
<dbReference type="Proteomes" id="UP000076837">
    <property type="component" value="Unassembled WGS sequence"/>
</dbReference>
<keyword evidence="3 6" id="KW-1133">Transmembrane helix</keyword>
<evidence type="ECO:0000259" key="7">
    <source>
        <dbReference type="Pfam" id="PF20684"/>
    </source>
</evidence>
<evidence type="ECO:0000256" key="2">
    <source>
        <dbReference type="ARBA" id="ARBA00022692"/>
    </source>
</evidence>
<evidence type="ECO:0000313" key="8">
    <source>
        <dbReference type="EMBL" id="KZM26421.1"/>
    </source>
</evidence>
<keyword evidence="9" id="KW-1185">Reference proteome</keyword>
<keyword evidence="2 6" id="KW-0812">Transmembrane</keyword>
<evidence type="ECO:0000256" key="4">
    <source>
        <dbReference type="ARBA" id="ARBA00023136"/>
    </source>
</evidence>
<evidence type="ECO:0000256" key="5">
    <source>
        <dbReference type="ARBA" id="ARBA00038359"/>
    </source>
</evidence>
<dbReference type="InterPro" id="IPR049326">
    <property type="entry name" value="Rhodopsin_dom_fungi"/>
</dbReference>